<gene>
    <name evidence="2" type="ORF">PLOB_00037286</name>
</gene>
<accession>A0ABN8P6J4</accession>
<keyword evidence="3" id="KW-1185">Reference proteome</keyword>
<protein>
    <recommendedName>
        <fullName evidence="1">Vps16 C-terminal domain-containing protein</fullName>
    </recommendedName>
</protein>
<dbReference type="EMBL" id="CALNXK010000054">
    <property type="protein sequence ID" value="CAH3134270.1"/>
    <property type="molecule type" value="Genomic_DNA"/>
</dbReference>
<name>A0ABN8P6J4_9CNID</name>
<dbReference type="Gene3D" id="1.10.150.780">
    <property type="entry name" value="Vps16, C-terminal region"/>
    <property type="match status" value="1"/>
</dbReference>
<feature type="domain" description="Vps16 C-terminal" evidence="1">
    <location>
        <begin position="2"/>
        <end position="50"/>
    </location>
</feature>
<dbReference type="PANTHER" id="PTHR12811">
    <property type="entry name" value="VACUOLAR PROTEIN SORTING VPS16"/>
    <property type="match status" value="1"/>
</dbReference>
<dbReference type="Proteomes" id="UP001159405">
    <property type="component" value="Unassembled WGS sequence"/>
</dbReference>
<dbReference type="Pfam" id="PF04840">
    <property type="entry name" value="Vps16_C"/>
    <property type="match status" value="1"/>
</dbReference>
<organism evidence="2 3">
    <name type="scientific">Porites lobata</name>
    <dbReference type="NCBI Taxonomy" id="104759"/>
    <lineage>
        <taxon>Eukaryota</taxon>
        <taxon>Metazoa</taxon>
        <taxon>Cnidaria</taxon>
        <taxon>Anthozoa</taxon>
        <taxon>Hexacorallia</taxon>
        <taxon>Scleractinia</taxon>
        <taxon>Fungiina</taxon>
        <taxon>Poritidae</taxon>
        <taxon>Porites</taxon>
    </lineage>
</organism>
<dbReference type="PANTHER" id="PTHR12811:SF0">
    <property type="entry name" value="VACUOLAR PROTEIN SORTING-ASSOCIATED PROTEIN 16 HOMOLOG"/>
    <property type="match status" value="1"/>
</dbReference>
<evidence type="ECO:0000259" key="1">
    <source>
        <dbReference type="Pfam" id="PF04840"/>
    </source>
</evidence>
<comment type="caution">
    <text evidence="2">The sequence shown here is derived from an EMBL/GenBank/DDBJ whole genome shotgun (WGS) entry which is preliminary data.</text>
</comment>
<dbReference type="InterPro" id="IPR038132">
    <property type="entry name" value="Vps16_C_sf"/>
</dbReference>
<reference evidence="2 3" key="1">
    <citation type="submission" date="2022-05" db="EMBL/GenBank/DDBJ databases">
        <authorList>
            <consortium name="Genoscope - CEA"/>
            <person name="William W."/>
        </authorList>
    </citation>
    <scope>NUCLEOTIDE SEQUENCE [LARGE SCALE GENOMIC DNA]</scope>
</reference>
<proteinExistence type="predicted"/>
<sequence>MDLSFSDTIYQCILQGDLKAAEQLKKEFKIPDKRLYWLKVTTGWNSTSFPRLVNL</sequence>
<evidence type="ECO:0000313" key="2">
    <source>
        <dbReference type="EMBL" id="CAH3134270.1"/>
    </source>
</evidence>
<dbReference type="InterPro" id="IPR006925">
    <property type="entry name" value="Vps16_C"/>
</dbReference>
<dbReference type="InterPro" id="IPR016534">
    <property type="entry name" value="VPS16"/>
</dbReference>
<evidence type="ECO:0000313" key="3">
    <source>
        <dbReference type="Proteomes" id="UP001159405"/>
    </source>
</evidence>